<dbReference type="Proteomes" id="UP000230638">
    <property type="component" value="Unassembled WGS sequence"/>
</dbReference>
<gene>
    <name evidence="2" type="ORF">COW88_00230</name>
</gene>
<evidence type="ECO:0000313" key="2">
    <source>
        <dbReference type="EMBL" id="PIP73989.1"/>
    </source>
</evidence>
<reference evidence="2 3" key="1">
    <citation type="submission" date="2017-09" db="EMBL/GenBank/DDBJ databases">
        <title>Depth-based differentiation of microbial function through sediment-hosted aquifers and enrichment of novel symbionts in the deep terrestrial subsurface.</title>
        <authorList>
            <person name="Probst A.J."/>
            <person name="Ladd B."/>
            <person name="Jarett J.K."/>
            <person name="Geller-Mcgrath D.E."/>
            <person name="Sieber C.M."/>
            <person name="Emerson J.B."/>
            <person name="Anantharaman K."/>
            <person name="Thomas B.C."/>
            <person name="Malmstrom R."/>
            <person name="Stieglmeier M."/>
            <person name="Klingl A."/>
            <person name="Woyke T."/>
            <person name="Ryan C.M."/>
            <person name="Banfield J.F."/>
        </authorList>
    </citation>
    <scope>NUCLEOTIDE SEQUENCE [LARGE SCALE GENOMIC DNA]</scope>
    <source>
        <strain evidence="2">CG22_combo_CG10-13_8_21_14_all_47_15</strain>
    </source>
</reference>
<proteinExistence type="predicted"/>
<evidence type="ECO:0000313" key="3">
    <source>
        <dbReference type="Proteomes" id="UP000230638"/>
    </source>
</evidence>
<keyword evidence="1" id="KW-1133">Transmembrane helix</keyword>
<evidence type="ECO:0008006" key="4">
    <source>
        <dbReference type="Google" id="ProtNLM"/>
    </source>
</evidence>
<sequence>MAQLHNNRRVKRMPTKQGFVLLFAVLVTSIVMAISLGIFSLIIKELKLSGASRESQRAFYAADAGTECAFYWDIHERLFSTTTSNLIQCAGDSMSVGGGFVSDFVLTFDNGTCVDVRVDKTNESQTVVTSRGHNTCDTNDLILVERALQVTY</sequence>
<keyword evidence="1" id="KW-0812">Transmembrane</keyword>
<organism evidence="2 3">
    <name type="scientific">Candidatus Lloydbacteria bacterium CG22_combo_CG10-13_8_21_14_all_47_15</name>
    <dbReference type="NCBI Taxonomy" id="1974635"/>
    <lineage>
        <taxon>Bacteria</taxon>
        <taxon>Candidatus Lloydiibacteriota</taxon>
    </lineage>
</organism>
<accession>A0A2H0CW99</accession>
<dbReference type="EMBL" id="PCTL01000001">
    <property type="protein sequence ID" value="PIP73989.1"/>
    <property type="molecule type" value="Genomic_DNA"/>
</dbReference>
<comment type="caution">
    <text evidence="2">The sequence shown here is derived from an EMBL/GenBank/DDBJ whole genome shotgun (WGS) entry which is preliminary data.</text>
</comment>
<name>A0A2H0CW99_9BACT</name>
<dbReference type="AlphaFoldDB" id="A0A2H0CW99"/>
<protein>
    <recommendedName>
        <fullName evidence="4">Type 4 fimbrial biogenesis protein PilX N-terminal domain-containing protein</fullName>
    </recommendedName>
</protein>
<evidence type="ECO:0000256" key="1">
    <source>
        <dbReference type="SAM" id="Phobius"/>
    </source>
</evidence>
<feature type="transmembrane region" description="Helical" evidence="1">
    <location>
        <begin position="20"/>
        <end position="43"/>
    </location>
</feature>
<keyword evidence="1" id="KW-0472">Membrane</keyword>